<sequence length="49" mass="5567">DESLIEAEEEGSQPDRDQDLKPRFHVSRFHGSDEVEDDVCCICSVDCLL</sequence>
<dbReference type="Proteomes" id="UP000265520">
    <property type="component" value="Unassembled WGS sequence"/>
</dbReference>
<feature type="non-terminal residue" evidence="2">
    <location>
        <position position="1"/>
    </location>
</feature>
<organism evidence="2 3">
    <name type="scientific">Trifolium medium</name>
    <dbReference type="NCBI Taxonomy" id="97028"/>
    <lineage>
        <taxon>Eukaryota</taxon>
        <taxon>Viridiplantae</taxon>
        <taxon>Streptophyta</taxon>
        <taxon>Embryophyta</taxon>
        <taxon>Tracheophyta</taxon>
        <taxon>Spermatophyta</taxon>
        <taxon>Magnoliopsida</taxon>
        <taxon>eudicotyledons</taxon>
        <taxon>Gunneridae</taxon>
        <taxon>Pentapetalae</taxon>
        <taxon>rosids</taxon>
        <taxon>fabids</taxon>
        <taxon>Fabales</taxon>
        <taxon>Fabaceae</taxon>
        <taxon>Papilionoideae</taxon>
        <taxon>50 kb inversion clade</taxon>
        <taxon>NPAAA clade</taxon>
        <taxon>Hologalegina</taxon>
        <taxon>IRL clade</taxon>
        <taxon>Trifolieae</taxon>
        <taxon>Trifolium</taxon>
    </lineage>
</organism>
<dbReference type="AlphaFoldDB" id="A0A392RLD4"/>
<dbReference type="EMBL" id="LXQA010244708">
    <property type="protein sequence ID" value="MCI37443.1"/>
    <property type="molecule type" value="Genomic_DNA"/>
</dbReference>
<comment type="caution">
    <text evidence="2">The sequence shown here is derived from an EMBL/GenBank/DDBJ whole genome shotgun (WGS) entry which is preliminary data.</text>
</comment>
<evidence type="ECO:0000256" key="1">
    <source>
        <dbReference type="SAM" id="MobiDB-lite"/>
    </source>
</evidence>
<reference evidence="2 3" key="1">
    <citation type="journal article" date="2018" name="Front. Plant Sci.">
        <title>Red Clover (Trifolium pratense) and Zigzag Clover (T. medium) - A Picture of Genomic Similarities and Differences.</title>
        <authorList>
            <person name="Dluhosova J."/>
            <person name="Istvanek J."/>
            <person name="Nedelnik J."/>
            <person name="Repkova J."/>
        </authorList>
    </citation>
    <scope>NUCLEOTIDE SEQUENCE [LARGE SCALE GENOMIC DNA]</scope>
    <source>
        <strain evidence="3">cv. 10/8</strain>
        <tissue evidence="2">Leaf</tissue>
    </source>
</reference>
<feature type="region of interest" description="Disordered" evidence="1">
    <location>
        <begin position="1"/>
        <end position="22"/>
    </location>
</feature>
<evidence type="ECO:0000313" key="2">
    <source>
        <dbReference type="EMBL" id="MCI37443.1"/>
    </source>
</evidence>
<feature type="compositionally biased region" description="Basic and acidic residues" evidence="1">
    <location>
        <begin position="13"/>
        <end position="22"/>
    </location>
</feature>
<protein>
    <submittedName>
        <fullName evidence="2">Transportin-1-like</fullName>
    </submittedName>
</protein>
<accession>A0A392RLD4</accession>
<keyword evidence="3" id="KW-1185">Reference proteome</keyword>
<evidence type="ECO:0000313" key="3">
    <source>
        <dbReference type="Proteomes" id="UP000265520"/>
    </source>
</evidence>
<feature type="compositionally biased region" description="Acidic residues" evidence="1">
    <location>
        <begin position="1"/>
        <end position="12"/>
    </location>
</feature>
<name>A0A392RLD4_9FABA</name>
<proteinExistence type="predicted"/>